<dbReference type="GO" id="GO:0022857">
    <property type="term" value="F:transmembrane transporter activity"/>
    <property type="evidence" value="ECO:0007669"/>
    <property type="project" value="InterPro"/>
</dbReference>
<dbReference type="InterPro" id="IPR045324">
    <property type="entry name" value="Small_multidrug_res"/>
</dbReference>
<sequence>MAWIELIFAGLLEVFWSTMMKWSDGFSKLNYSLYTVLGMIASFYFLSKAIKTLPMSLSYPIWTGIGALGSVIVGVGLFHDKLTPQTWFFVGLLLISIIGIKMTSGH</sequence>
<dbReference type="EMBL" id="LEPB01000002">
    <property type="protein sequence ID" value="RCA11787.1"/>
    <property type="molecule type" value="Genomic_DNA"/>
</dbReference>
<dbReference type="SUPFAM" id="SSF103481">
    <property type="entry name" value="Multidrug resistance efflux transporter EmrE"/>
    <property type="match status" value="1"/>
</dbReference>
<keyword evidence="2" id="KW-0813">Transport</keyword>
<dbReference type="FunFam" id="1.10.3730.20:FF:000001">
    <property type="entry name" value="Quaternary ammonium compound resistance transporter SugE"/>
    <property type="match status" value="1"/>
</dbReference>
<dbReference type="Pfam" id="PF00893">
    <property type="entry name" value="Multi_Drug_Res"/>
    <property type="match status" value="1"/>
</dbReference>
<dbReference type="GeneID" id="56743348"/>
<keyword evidence="6" id="KW-0472">Membrane</keyword>
<evidence type="ECO:0000256" key="2">
    <source>
        <dbReference type="ARBA" id="ARBA00022448"/>
    </source>
</evidence>
<dbReference type="InterPro" id="IPR037185">
    <property type="entry name" value="EmrE-like"/>
</dbReference>
<organism evidence="8 9">
    <name type="scientific">Enterococcus durans</name>
    <dbReference type="NCBI Taxonomy" id="53345"/>
    <lineage>
        <taxon>Bacteria</taxon>
        <taxon>Bacillati</taxon>
        <taxon>Bacillota</taxon>
        <taxon>Bacilli</taxon>
        <taxon>Lactobacillales</taxon>
        <taxon>Enterococcaceae</taxon>
        <taxon>Enterococcus</taxon>
    </lineage>
</organism>
<reference evidence="8 9" key="1">
    <citation type="submission" date="2015-06" db="EMBL/GenBank/DDBJ databases">
        <title>The Genome Sequence of Enterococcus durans 4EA1.</title>
        <authorList>
            <consortium name="The Broad Institute Genomics Platform"/>
            <consortium name="The Broad Institute Genome Sequencing Center for Infectious Disease"/>
            <person name="Earl A.M."/>
            <person name="Van Tyne D."/>
            <person name="Lebreton F."/>
            <person name="Saavedra J.T."/>
            <person name="Gilmore M.S."/>
            <person name="Manson Mcguire A."/>
            <person name="Clock S."/>
            <person name="Crupain M."/>
            <person name="Rangan U."/>
            <person name="Young S."/>
            <person name="Abouelleil A."/>
            <person name="Cao P."/>
            <person name="Chapman S.B."/>
            <person name="Griggs A."/>
            <person name="Priest M."/>
            <person name="Shea T."/>
            <person name="Wortman J."/>
            <person name="Nusbaum C."/>
            <person name="Birren B."/>
        </authorList>
    </citation>
    <scope>NUCLEOTIDE SEQUENCE [LARGE SCALE GENOMIC DNA]</scope>
    <source>
        <strain evidence="8 9">4EA1</strain>
    </source>
</reference>
<dbReference type="PANTHER" id="PTHR30561:SF0">
    <property type="entry name" value="GUANIDINIUM EXPORTER"/>
    <property type="match status" value="1"/>
</dbReference>
<keyword evidence="4 7" id="KW-0812">Transmembrane</keyword>
<dbReference type="RefSeq" id="WP_081133952.1">
    <property type="nucleotide sequence ID" value="NZ_CAXUDG010000023.1"/>
</dbReference>
<comment type="caution">
    <text evidence="8">The sequence shown here is derived from an EMBL/GenBank/DDBJ whole genome shotgun (WGS) entry which is preliminary data.</text>
</comment>
<keyword evidence="5" id="KW-1133">Transmembrane helix</keyword>
<gene>
    <name evidence="8" type="ORF">EA71_00701</name>
</gene>
<evidence type="ECO:0000313" key="9">
    <source>
        <dbReference type="Proteomes" id="UP000252797"/>
    </source>
</evidence>
<proteinExistence type="inferred from homology"/>
<evidence type="ECO:0000256" key="7">
    <source>
        <dbReference type="RuleBase" id="RU003942"/>
    </source>
</evidence>
<evidence type="ECO:0000256" key="5">
    <source>
        <dbReference type="ARBA" id="ARBA00022989"/>
    </source>
</evidence>
<dbReference type="PANTHER" id="PTHR30561">
    <property type="entry name" value="SMR FAMILY PROTON-DEPENDENT DRUG EFFLUX TRANSPORTER SUGE"/>
    <property type="match status" value="1"/>
</dbReference>
<dbReference type="GO" id="GO:0005886">
    <property type="term" value="C:plasma membrane"/>
    <property type="evidence" value="ECO:0007669"/>
    <property type="project" value="UniProtKB-SubCell"/>
</dbReference>
<evidence type="ECO:0000256" key="6">
    <source>
        <dbReference type="ARBA" id="ARBA00023136"/>
    </source>
</evidence>
<dbReference type="STRING" id="53345.LIU_04730"/>
<evidence type="ECO:0000256" key="4">
    <source>
        <dbReference type="ARBA" id="ARBA00022692"/>
    </source>
</evidence>
<evidence type="ECO:0000313" key="8">
    <source>
        <dbReference type="EMBL" id="RCA11787.1"/>
    </source>
</evidence>
<dbReference type="Gene3D" id="1.10.3730.20">
    <property type="match status" value="1"/>
</dbReference>
<keyword evidence="3" id="KW-1003">Cell membrane</keyword>
<evidence type="ECO:0000256" key="1">
    <source>
        <dbReference type="ARBA" id="ARBA00004651"/>
    </source>
</evidence>
<protein>
    <submittedName>
        <fullName evidence="8">SMR family multidrug resistance protein</fullName>
    </submittedName>
</protein>
<name>A0A367CGP9_9ENTE</name>
<dbReference type="Proteomes" id="UP000252797">
    <property type="component" value="Unassembled WGS sequence"/>
</dbReference>
<evidence type="ECO:0000256" key="3">
    <source>
        <dbReference type="ARBA" id="ARBA00022475"/>
    </source>
</evidence>
<dbReference type="InterPro" id="IPR000390">
    <property type="entry name" value="Small_drug/metabolite_transptr"/>
</dbReference>
<dbReference type="AlphaFoldDB" id="A0A367CGP9"/>
<comment type="similarity">
    <text evidence="7">Belongs to the drug/metabolite transporter (DMT) superfamily. Small multidrug resistance (SMR) (TC 2.A.7.1) family.</text>
</comment>
<comment type="subcellular location">
    <subcellularLocation>
        <location evidence="1 7">Cell membrane</location>
        <topology evidence="1 7">Multi-pass membrane protein</topology>
    </subcellularLocation>
</comment>
<accession>A0A367CGP9</accession>